<protein>
    <submittedName>
        <fullName evidence="1">Uncharacterized protein</fullName>
    </submittedName>
</protein>
<accession>A0A0S4WC38</accession>
<proteinExistence type="predicted"/>
<sequence length="77" mass="8713">MQTHAHCSGCGKRECCAITGDLIRVSDLEIHGMEKGDSILWMEKIKKCGFTLDVSGANFAPTWKKRYEAVVRCDHWI</sequence>
<dbReference type="AlphaFoldDB" id="A0A0S4WC38"/>
<evidence type="ECO:0000313" key="1">
    <source>
        <dbReference type="EMBL" id="CUV44309.1"/>
    </source>
</evidence>
<dbReference type="EMBL" id="LN899827">
    <property type="protein sequence ID" value="CUV44309.1"/>
    <property type="molecule type" value="Genomic_DNA"/>
</dbReference>
<name>A0A0S4WC38_RALSL</name>
<organism evidence="1">
    <name type="scientific">Ralstonia solanacearum</name>
    <name type="common">Pseudomonas solanacearum</name>
    <dbReference type="NCBI Taxonomy" id="305"/>
    <lineage>
        <taxon>Bacteria</taxon>
        <taxon>Pseudomonadati</taxon>
        <taxon>Pseudomonadota</taxon>
        <taxon>Betaproteobacteria</taxon>
        <taxon>Burkholderiales</taxon>
        <taxon>Burkholderiaceae</taxon>
        <taxon>Ralstonia</taxon>
        <taxon>Ralstonia solanacearum species complex</taxon>
    </lineage>
</organism>
<gene>
    <name evidence="1" type="ORF">TO10_v1_150048</name>
</gene>
<reference evidence="1" key="1">
    <citation type="submission" date="2015-10" db="EMBL/GenBank/DDBJ databases">
        <authorList>
            <person name="Gilbert D.G."/>
        </authorList>
    </citation>
    <scope>NUCLEOTIDE SEQUENCE</scope>
    <source>
        <strain evidence="1">Phyl III-seqv23</strain>
    </source>
</reference>